<evidence type="ECO:0000256" key="9">
    <source>
        <dbReference type="ARBA" id="ARBA00023002"/>
    </source>
</evidence>
<evidence type="ECO:0000313" key="17">
    <source>
        <dbReference type="Proteomes" id="UP000622552"/>
    </source>
</evidence>
<keyword evidence="9 16" id="KW-0560">Oxidoreductase</keyword>
<evidence type="ECO:0000256" key="5">
    <source>
        <dbReference type="ARBA" id="ARBA00016406"/>
    </source>
</evidence>
<dbReference type="PRINTS" id="PR00368">
    <property type="entry name" value="FADPNR"/>
</dbReference>
<reference evidence="16" key="1">
    <citation type="submission" date="2020-11" db="EMBL/GenBank/DDBJ databases">
        <title>Sequencing the genomes of 1000 actinobacteria strains.</title>
        <authorList>
            <person name="Klenk H.-P."/>
        </authorList>
    </citation>
    <scope>NUCLEOTIDE SEQUENCE</scope>
    <source>
        <strain evidence="16">DSM 45356</strain>
    </source>
</reference>
<evidence type="ECO:0000256" key="3">
    <source>
        <dbReference type="ARBA" id="ARBA00007588"/>
    </source>
</evidence>
<evidence type="ECO:0000256" key="7">
    <source>
        <dbReference type="ARBA" id="ARBA00022827"/>
    </source>
</evidence>
<comment type="caution">
    <text evidence="16">The sequence shown here is derived from an EMBL/GenBank/DDBJ whole genome shotgun (WGS) entry which is preliminary data.</text>
</comment>
<dbReference type="EC" id="1.14.13.59" evidence="4"/>
<gene>
    <name evidence="16" type="ORF">IW245_001784</name>
</gene>
<keyword evidence="10" id="KW-0503">Monooxygenase</keyword>
<dbReference type="Proteomes" id="UP000622552">
    <property type="component" value="Unassembled WGS sequence"/>
</dbReference>
<dbReference type="InterPro" id="IPR025700">
    <property type="entry name" value="Lys/Orn_oxygenase"/>
</dbReference>
<accession>A0A8J7GCE8</accession>
<evidence type="ECO:0000256" key="2">
    <source>
        <dbReference type="ARBA" id="ARBA00004924"/>
    </source>
</evidence>
<dbReference type="Pfam" id="PF13434">
    <property type="entry name" value="Lys_Orn_oxgnase"/>
    <property type="match status" value="1"/>
</dbReference>
<evidence type="ECO:0000256" key="6">
    <source>
        <dbReference type="ARBA" id="ARBA00022630"/>
    </source>
</evidence>
<evidence type="ECO:0000256" key="10">
    <source>
        <dbReference type="ARBA" id="ARBA00023033"/>
    </source>
</evidence>
<dbReference type="RefSeq" id="WP_197002680.1">
    <property type="nucleotide sequence ID" value="NZ_BONS01000002.1"/>
</dbReference>
<comment type="catalytic activity">
    <reaction evidence="15">
        <text>L-lysine + NADPH + O2 = N(6)-hydroxy-L-lysine + NADP(+) + H2O</text>
        <dbReference type="Rhea" id="RHEA:23228"/>
        <dbReference type="ChEBI" id="CHEBI:15377"/>
        <dbReference type="ChEBI" id="CHEBI:15379"/>
        <dbReference type="ChEBI" id="CHEBI:32551"/>
        <dbReference type="ChEBI" id="CHEBI:57783"/>
        <dbReference type="ChEBI" id="CHEBI:57820"/>
        <dbReference type="ChEBI" id="CHEBI:58349"/>
        <dbReference type="EC" id="1.14.13.59"/>
    </reaction>
</comment>
<keyword evidence="8" id="KW-0521">NADP</keyword>
<name>A0A8J7GCE8_9ACTN</name>
<dbReference type="PANTHER" id="PTHR42802:SF1">
    <property type="entry name" value="L-ORNITHINE N(5)-MONOOXYGENASE"/>
    <property type="match status" value="1"/>
</dbReference>
<evidence type="ECO:0000256" key="13">
    <source>
        <dbReference type="ARBA" id="ARBA00032493"/>
    </source>
</evidence>
<comment type="cofactor">
    <cofactor evidence="1">
        <name>FAD</name>
        <dbReference type="ChEBI" id="CHEBI:57692"/>
    </cofactor>
</comment>
<evidence type="ECO:0000256" key="15">
    <source>
        <dbReference type="ARBA" id="ARBA00048407"/>
    </source>
</evidence>
<organism evidence="16 17">
    <name type="scientific">Longispora fulva</name>
    <dbReference type="NCBI Taxonomy" id="619741"/>
    <lineage>
        <taxon>Bacteria</taxon>
        <taxon>Bacillati</taxon>
        <taxon>Actinomycetota</taxon>
        <taxon>Actinomycetes</taxon>
        <taxon>Micromonosporales</taxon>
        <taxon>Micromonosporaceae</taxon>
        <taxon>Longispora</taxon>
    </lineage>
</organism>
<dbReference type="SUPFAM" id="SSF51905">
    <property type="entry name" value="FAD/NAD(P)-binding domain"/>
    <property type="match status" value="2"/>
</dbReference>
<comment type="similarity">
    <text evidence="3">Belongs to the lysine N(6)-hydroxylase/L-ornithine N(5)-oxygenase family.</text>
</comment>
<dbReference type="GO" id="GO:0047091">
    <property type="term" value="F:L-lysine 6-monooxygenase (NADPH) activity"/>
    <property type="evidence" value="ECO:0007669"/>
    <property type="project" value="UniProtKB-EC"/>
</dbReference>
<keyword evidence="7" id="KW-0274">FAD</keyword>
<keyword evidence="17" id="KW-1185">Reference proteome</keyword>
<evidence type="ECO:0000256" key="1">
    <source>
        <dbReference type="ARBA" id="ARBA00001974"/>
    </source>
</evidence>
<protein>
    <recommendedName>
        <fullName evidence="5">L-lysine N6-monooxygenase MbtG</fullName>
        <ecNumber evidence="4">1.14.13.59</ecNumber>
    </recommendedName>
    <alternativeName>
        <fullName evidence="14">Lysine 6-N-hydroxylase</fullName>
    </alternativeName>
    <alternativeName>
        <fullName evidence="13">Lysine N6-hydroxylase</fullName>
    </alternativeName>
    <alternativeName>
        <fullName evidence="11">Lysine-N-oxygenase</fullName>
    </alternativeName>
    <alternativeName>
        <fullName evidence="12">Mycobactin synthase protein G</fullName>
    </alternativeName>
</protein>
<dbReference type="Gene3D" id="3.50.50.60">
    <property type="entry name" value="FAD/NAD(P)-binding domain"/>
    <property type="match status" value="1"/>
</dbReference>
<dbReference type="PANTHER" id="PTHR42802">
    <property type="entry name" value="MONOOXYGENASE"/>
    <property type="match status" value="1"/>
</dbReference>
<dbReference type="EMBL" id="JADOUF010000001">
    <property type="protein sequence ID" value="MBG6135590.1"/>
    <property type="molecule type" value="Genomic_DNA"/>
</dbReference>
<evidence type="ECO:0000256" key="12">
    <source>
        <dbReference type="ARBA" id="ARBA00031158"/>
    </source>
</evidence>
<evidence type="ECO:0000313" key="16">
    <source>
        <dbReference type="EMBL" id="MBG6135590.1"/>
    </source>
</evidence>
<evidence type="ECO:0000256" key="11">
    <source>
        <dbReference type="ARBA" id="ARBA00029939"/>
    </source>
</evidence>
<evidence type="ECO:0000256" key="4">
    <source>
        <dbReference type="ARBA" id="ARBA00013076"/>
    </source>
</evidence>
<comment type="pathway">
    <text evidence="2">Siderophore biosynthesis.</text>
</comment>
<evidence type="ECO:0000256" key="8">
    <source>
        <dbReference type="ARBA" id="ARBA00022857"/>
    </source>
</evidence>
<dbReference type="AlphaFoldDB" id="A0A8J7GCE8"/>
<sequence length="428" mass="47585">MIHDETHQTQVPRFHTVGVGAGPANLSLAALFGSATAESIALFDRQPGPGWHNTLLHSGVRMQTSWLKDLVSMVDPRHELTFLNYLVTTGRMFALLNAQFDVMPRMEYVRYLTWAARRIPNIHYGVTVDSISLGKQGFTLHSDGRELAHAEHLVLGLGSRPVIPDGFAGLPHERGFIADDLTGRLDAMRADRDAPVAVVGGGQTGIEAVMRLVGQGFTRILWFGRRLWMETIDDSPCANDVYRPAHIESLQKLSPETRRSVIKRLDPTGDALTPGAMRALYQANYDGLLDLGRYPVTLMPGRDVTSAVLEGADVVLRCRTAEHEEEHRVRYVVIATGRENTPIPFDDDLRERVDWGEDGEVIVESDFSVRWKGMNGHQIYALNRARLSMGLTDANLTLLPVRAAIVLNSMFKREVFAVADELCPVDWG</sequence>
<keyword evidence="6" id="KW-0285">Flavoprotein</keyword>
<dbReference type="InterPro" id="IPR036188">
    <property type="entry name" value="FAD/NAD-bd_sf"/>
</dbReference>
<proteinExistence type="inferred from homology"/>
<evidence type="ECO:0000256" key="14">
    <source>
        <dbReference type="ARBA" id="ARBA00032738"/>
    </source>
</evidence>